<dbReference type="GO" id="GO:0005886">
    <property type="term" value="C:plasma membrane"/>
    <property type="evidence" value="ECO:0007669"/>
    <property type="project" value="TreeGrafter"/>
</dbReference>
<dbReference type="EMBL" id="LANX01000001">
    <property type="protein sequence ID" value="KJV69388.1"/>
    <property type="molecule type" value="Genomic_DNA"/>
</dbReference>
<dbReference type="InterPro" id="IPR006214">
    <property type="entry name" value="Bax_inhibitor_1-related"/>
</dbReference>
<dbReference type="CDD" id="cd10432">
    <property type="entry name" value="BI-1-like_bacterial"/>
    <property type="match status" value="1"/>
</dbReference>
<reference evidence="7 8" key="1">
    <citation type="submission" date="2015-02" db="EMBL/GenBank/DDBJ databases">
        <title>Genome Sequencing of Rickettsiales.</title>
        <authorList>
            <person name="Daugherty S.C."/>
            <person name="Su Q."/>
            <person name="Abolude K."/>
            <person name="Beier-Sexton M."/>
            <person name="Carlyon J.A."/>
            <person name="Carter R."/>
            <person name="Day N.P."/>
            <person name="Dumler S.J."/>
            <person name="Dyachenko V."/>
            <person name="Godinez A."/>
            <person name="Kurtti T.J."/>
            <person name="Lichay M."/>
            <person name="Mullins K.E."/>
            <person name="Ott S."/>
            <person name="Pappas-Brown V."/>
            <person name="Paris D.H."/>
            <person name="Patel P."/>
            <person name="Richards A.L."/>
            <person name="Sadzewicz L."/>
            <person name="Sears K."/>
            <person name="Seidman D."/>
            <person name="Sengamalay N."/>
            <person name="Stenos J."/>
            <person name="Tallon L.J."/>
            <person name="Vincent G."/>
            <person name="Fraser C.M."/>
            <person name="Munderloh U."/>
            <person name="Dunning-Hotopp J.C."/>
        </authorList>
    </citation>
    <scope>NUCLEOTIDE SEQUENCE [LARGE SCALE GENOMIC DNA]</scope>
    <source>
        <strain evidence="7 8">RAC413</strain>
    </source>
</reference>
<feature type="transmembrane region" description="Helical" evidence="6">
    <location>
        <begin position="82"/>
        <end position="105"/>
    </location>
</feature>
<name>A0A0F3NMU4_9RICK</name>
<keyword evidence="3 6" id="KW-0812">Transmembrane</keyword>
<dbReference type="Pfam" id="PF01027">
    <property type="entry name" value="Bax1-I"/>
    <property type="match status" value="1"/>
</dbReference>
<evidence type="ECO:0000256" key="5">
    <source>
        <dbReference type="ARBA" id="ARBA00023136"/>
    </source>
</evidence>
<evidence type="ECO:0000256" key="3">
    <source>
        <dbReference type="ARBA" id="ARBA00022692"/>
    </source>
</evidence>
<evidence type="ECO:0000256" key="1">
    <source>
        <dbReference type="ARBA" id="ARBA00004141"/>
    </source>
</evidence>
<organism evidence="7 8">
    <name type="scientific">Candidatus Neoehrlichia procyonis str. RAC413</name>
    <dbReference type="NCBI Taxonomy" id="1359163"/>
    <lineage>
        <taxon>Bacteria</taxon>
        <taxon>Pseudomonadati</taxon>
        <taxon>Pseudomonadota</taxon>
        <taxon>Alphaproteobacteria</taxon>
        <taxon>Rickettsiales</taxon>
        <taxon>Anaplasmataceae</taxon>
        <taxon>Candidatus Neoehrlichia</taxon>
    </lineage>
</organism>
<gene>
    <name evidence="7" type="ORF">NLO413_0779</name>
</gene>
<comment type="caution">
    <text evidence="7">The sequence shown here is derived from an EMBL/GenBank/DDBJ whole genome shotgun (WGS) entry which is preliminary data.</text>
</comment>
<evidence type="ECO:0000256" key="4">
    <source>
        <dbReference type="ARBA" id="ARBA00022989"/>
    </source>
</evidence>
<evidence type="ECO:0000256" key="6">
    <source>
        <dbReference type="RuleBase" id="RU004379"/>
    </source>
</evidence>
<evidence type="ECO:0000313" key="8">
    <source>
        <dbReference type="Proteomes" id="UP000033562"/>
    </source>
</evidence>
<dbReference type="Proteomes" id="UP000033562">
    <property type="component" value="Unassembled WGS sequence"/>
</dbReference>
<feature type="transmembrane region" description="Helical" evidence="6">
    <location>
        <begin position="25"/>
        <end position="45"/>
    </location>
</feature>
<evidence type="ECO:0000313" key="7">
    <source>
        <dbReference type="EMBL" id="KJV69388.1"/>
    </source>
</evidence>
<dbReference type="PANTHER" id="PTHR23291">
    <property type="entry name" value="BAX INHIBITOR-RELATED"/>
    <property type="match status" value="1"/>
</dbReference>
<feature type="transmembrane region" description="Helical" evidence="6">
    <location>
        <begin position="167"/>
        <end position="186"/>
    </location>
</feature>
<keyword evidence="5 6" id="KW-0472">Membrane</keyword>
<dbReference type="OrthoDB" id="9793828at2"/>
<proteinExistence type="inferred from homology"/>
<feature type="transmembrane region" description="Helical" evidence="6">
    <location>
        <begin position="207"/>
        <end position="230"/>
    </location>
</feature>
<accession>A0A0F3NMU4</accession>
<feature type="transmembrane region" description="Helical" evidence="6">
    <location>
        <begin position="142"/>
        <end position="161"/>
    </location>
</feature>
<feature type="transmembrane region" description="Helical" evidence="6">
    <location>
        <begin position="57"/>
        <end position="75"/>
    </location>
</feature>
<dbReference type="RefSeq" id="WP_045809111.1">
    <property type="nucleotide sequence ID" value="NZ_LANX01000001.1"/>
</dbReference>
<comment type="similarity">
    <text evidence="2 6">Belongs to the BI1 family.</text>
</comment>
<protein>
    <submittedName>
        <fullName evidence="7">Inhibitor of apoptosis-promoting Bax1 family protein</fullName>
    </submittedName>
</protein>
<comment type="subcellular location">
    <subcellularLocation>
        <location evidence="1">Membrane</location>
        <topology evidence="1">Multi-pass membrane protein</topology>
    </subcellularLocation>
</comment>
<keyword evidence="4 6" id="KW-1133">Transmembrane helix</keyword>
<keyword evidence="8" id="KW-1185">Reference proteome</keyword>
<dbReference type="PATRIC" id="fig|1359163.3.peg.749"/>
<dbReference type="AlphaFoldDB" id="A0A0F3NMU4"/>
<sequence>MNNNYSVQFKNTYYCTGLRNYLIKIYNYMAMALGLTGVVALIFSSSNSLMMMVYNTPLHWVVMIAPIVLVFFMSYKLNTLSFQSVIVIFFSFSALIGVSISYIFMIYTAESIAKVFFISSSMFGIMAWYGNVTKKDLSQFSTFLMMGVVGLVIASLVNIFLGSQPLQFAISIVAVIVFTAMTAYDAQRIKDMYYKFNDGSDITVNKMAIMGATSLYFNYVNIFLNLLHLLGDRK</sequence>
<dbReference type="PANTHER" id="PTHR23291:SF50">
    <property type="entry name" value="PROTEIN LIFEGUARD 4"/>
    <property type="match status" value="1"/>
</dbReference>
<evidence type="ECO:0000256" key="2">
    <source>
        <dbReference type="ARBA" id="ARBA00010350"/>
    </source>
</evidence>